<accession>A0A0E9RQ33</accession>
<proteinExistence type="predicted"/>
<dbReference type="EMBL" id="GBXM01077650">
    <property type="protein sequence ID" value="JAH30927.1"/>
    <property type="molecule type" value="Transcribed_RNA"/>
</dbReference>
<dbReference type="AlphaFoldDB" id="A0A0E9RQ33"/>
<name>A0A0E9RQ33_ANGAN</name>
<evidence type="ECO:0000313" key="1">
    <source>
        <dbReference type="EMBL" id="JAH30927.1"/>
    </source>
</evidence>
<protein>
    <submittedName>
        <fullName evidence="1">Uncharacterized protein</fullName>
    </submittedName>
</protein>
<reference evidence="1" key="2">
    <citation type="journal article" date="2015" name="Fish Shellfish Immunol.">
        <title>Early steps in the European eel (Anguilla anguilla)-Vibrio vulnificus interaction in the gills: Role of the RtxA13 toxin.</title>
        <authorList>
            <person name="Callol A."/>
            <person name="Pajuelo D."/>
            <person name="Ebbesson L."/>
            <person name="Teles M."/>
            <person name="MacKenzie S."/>
            <person name="Amaro C."/>
        </authorList>
    </citation>
    <scope>NUCLEOTIDE SEQUENCE</scope>
</reference>
<sequence>MIFHRCAVKISIKLATGDEFIWYSNSFYFFPQHPNVISHLHDQKPITFCSTNAMQVILAEKMKPNYANSLRNDLDCALLVSGQINTDRLCTGLVFSFVPQLTRLRWIRPVYYGMDPSACHSRGLWCQLK</sequence>
<reference evidence="1" key="1">
    <citation type="submission" date="2014-11" db="EMBL/GenBank/DDBJ databases">
        <authorList>
            <person name="Amaro Gonzalez C."/>
        </authorList>
    </citation>
    <scope>NUCLEOTIDE SEQUENCE</scope>
</reference>
<organism evidence="1">
    <name type="scientific">Anguilla anguilla</name>
    <name type="common">European freshwater eel</name>
    <name type="synonym">Muraena anguilla</name>
    <dbReference type="NCBI Taxonomy" id="7936"/>
    <lineage>
        <taxon>Eukaryota</taxon>
        <taxon>Metazoa</taxon>
        <taxon>Chordata</taxon>
        <taxon>Craniata</taxon>
        <taxon>Vertebrata</taxon>
        <taxon>Euteleostomi</taxon>
        <taxon>Actinopterygii</taxon>
        <taxon>Neopterygii</taxon>
        <taxon>Teleostei</taxon>
        <taxon>Anguilliformes</taxon>
        <taxon>Anguillidae</taxon>
        <taxon>Anguilla</taxon>
    </lineage>
</organism>